<feature type="transmembrane region" description="Helical" evidence="4">
    <location>
        <begin position="61"/>
        <end position="84"/>
    </location>
</feature>
<keyword evidence="1 4" id="KW-0812">Transmembrane</keyword>
<dbReference type="RefSeq" id="WP_136080522.1">
    <property type="nucleotide sequence ID" value="NZ_CAAHFG010000002.1"/>
</dbReference>
<dbReference type="PANTHER" id="PTHR23526">
    <property type="entry name" value="INTEGRAL MEMBRANE TRANSPORT PROTEIN-RELATED"/>
    <property type="match status" value="1"/>
</dbReference>
<protein>
    <recommendedName>
        <fullName evidence="5">Major facilitator superfamily (MFS) profile domain-containing protein</fullName>
    </recommendedName>
</protein>
<evidence type="ECO:0000256" key="2">
    <source>
        <dbReference type="ARBA" id="ARBA00022989"/>
    </source>
</evidence>
<feature type="transmembrane region" description="Helical" evidence="4">
    <location>
        <begin position="331"/>
        <end position="355"/>
    </location>
</feature>
<dbReference type="EMBL" id="CAAHFG010000002">
    <property type="protein sequence ID" value="VGO14901.1"/>
    <property type="molecule type" value="Genomic_DNA"/>
</dbReference>
<evidence type="ECO:0000259" key="5">
    <source>
        <dbReference type="PROSITE" id="PS50850"/>
    </source>
</evidence>
<feature type="domain" description="Major facilitator superfamily (MFS) profile" evidence="5">
    <location>
        <begin position="241"/>
        <end position="480"/>
    </location>
</feature>
<feature type="transmembrane region" description="Helical" evidence="4">
    <location>
        <begin position="273"/>
        <end position="295"/>
    </location>
</feature>
<feature type="transmembrane region" description="Helical" evidence="4">
    <location>
        <begin position="164"/>
        <end position="183"/>
    </location>
</feature>
<dbReference type="AlphaFoldDB" id="A0A6C2U5U7"/>
<feature type="transmembrane region" description="Helical" evidence="4">
    <location>
        <begin position="245"/>
        <end position="267"/>
    </location>
</feature>
<keyword evidence="2 4" id="KW-1133">Transmembrane helix</keyword>
<dbReference type="InterPro" id="IPR036259">
    <property type="entry name" value="MFS_trans_sf"/>
</dbReference>
<evidence type="ECO:0000313" key="6">
    <source>
        <dbReference type="EMBL" id="VGO14901.1"/>
    </source>
</evidence>
<dbReference type="InterPro" id="IPR011701">
    <property type="entry name" value="MFS"/>
</dbReference>
<proteinExistence type="predicted"/>
<gene>
    <name evidence="6" type="ORF">PDESU_03471</name>
</gene>
<evidence type="ECO:0000256" key="4">
    <source>
        <dbReference type="SAM" id="Phobius"/>
    </source>
</evidence>
<feature type="transmembrane region" description="Helical" evidence="4">
    <location>
        <begin position="189"/>
        <end position="211"/>
    </location>
</feature>
<dbReference type="Gene3D" id="1.20.1250.20">
    <property type="entry name" value="MFS general substrate transporter like domains"/>
    <property type="match status" value="2"/>
</dbReference>
<accession>A0A6C2U5U7</accession>
<dbReference type="InterPro" id="IPR052528">
    <property type="entry name" value="Sugar_transport-like"/>
</dbReference>
<dbReference type="GO" id="GO:0022857">
    <property type="term" value="F:transmembrane transporter activity"/>
    <property type="evidence" value="ECO:0007669"/>
    <property type="project" value="InterPro"/>
</dbReference>
<feature type="transmembrane region" description="Helical" evidence="4">
    <location>
        <begin position="93"/>
        <end position="115"/>
    </location>
</feature>
<evidence type="ECO:0000256" key="3">
    <source>
        <dbReference type="ARBA" id="ARBA00023136"/>
    </source>
</evidence>
<dbReference type="PANTHER" id="PTHR23526:SF2">
    <property type="entry name" value="MAJOR FACILITATOR SUPERFAMILY (MFS) PROFILE DOMAIN-CONTAINING PROTEIN"/>
    <property type="match status" value="1"/>
</dbReference>
<keyword evidence="3 4" id="KW-0472">Membrane</keyword>
<dbReference type="PROSITE" id="PS50850">
    <property type="entry name" value="MFS"/>
    <property type="match status" value="1"/>
</dbReference>
<feature type="transmembrane region" description="Helical" evidence="4">
    <location>
        <begin position="410"/>
        <end position="429"/>
    </location>
</feature>
<evidence type="ECO:0000256" key="1">
    <source>
        <dbReference type="ARBA" id="ARBA00022692"/>
    </source>
</evidence>
<name>A0A6C2U5U7_PONDE</name>
<feature type="transmembrane region" description="Helical" evidence="4">
    <location>
        <begin position="367"/>
        <end position="390"/>
    </location>
</feature>
<sequence>MKKFLQTIRHLTAPLEGSIPEQQQKTQQLSIWEGRLWAIMWGLGESYIAPFALFLGAGNFAMAFVGTGPVLIAAVAQLAGAALLDRVGRRKPLILAGMWAQALIYLPLFILPIALPSIGMAAFIIFMALYFATLGIVVPSWMSLMGDVVAESERGNYFANRTRLVMYGMIGSLLVAGIIANQWKAAGHTAVGFGFLFGIAALARAASTLFMRRHYDAPLESQPHAETVSFWKFLRDPRNKNYTKFTLAIALMNGTTNIAGPFFAVYMLRDLQWSYLAFTFNMLTFMISQTLFVRWWGAIGDRHGNRAVLLATGNLLPLLPLMWVFSANYGVLLLAQVVSGATWSGFNLAASNFIYDSVPQVRRARAFSYYSVINGVFSVIGGLLIGAYIAEHAPASLELGLLHITLRSSLPVVFVVSSLARILVAAIMFPQFSEVRNVEPISTARLLWRFGMGQPLFGQVGEFMPRIRSLIPSNGNQRKP</sequence>
<feature type="transmembrane region" description="Helical" evidence="4">
    <location>
        <begin position="36"/>
        <end position="55"/>
    </location>
</feature>
<feature type="transmembrane region" description="Helical" evidence="4">
    <location>
        <begin position="121"/>
        <end position="144"/>
    </location>
</feature>
<dbReference type="SUPFAM" id="SSF103473">
    <property type="entry name" value="MFS general substrate transporter"/>
    <property type="match status" value="1"/>
</dbReference>
<feature type="transmembrane region" description="Helical" evidence="4">
    <location>
        <begin position="307"/>
        <end position="325"/>
    </location>
</feature>
<dbReference type="InterPro" id="IPR020846">
    <property type="entry name" value="MFS_dom"/>
</dbReference>
<reference evidence="6 7" key="1">
    <citation type="submission" date="2019-04" db="EMBL/GenBank/DDBJ databases">
        <authorList>
            <person name="Van Vliet M D."/>
        </authorList>
    </citation>
    <scope>NUCLEOTIDE SEQUENCE [LARGE SCALE GENOMIC DNA]</scope>
    <source>
        <strain evidence="6 7">F1</strain>
    </source>
</reference>
<dbReference type="Pfam" id="PF07690">
    <property type="entry name" value="MFS_1"/>
    <property type="match status" value="2"/>
</dbReference>
<keyword evidence="7" id="KW-1185">Reference proteome</keyword>
<evidence type="ECO:0000313" key="7">
    <source>
        <dbReference type="Proteomes" id="UP000366872"/>
    </source>
</evidence>
<dbReference type="Proteomes" id="UP000366872">
    <property type="component" value="Unassembled WGS sequence"/>
</dbReference>
<organism evidence="6 7">
    <name type="scientific">Pontiella desulfatans</name>
    <dbReference type="NCBI Taxonomy" id="2750659"/>
    <lineage>
        <taxon>Bacteria</taxon>
        <taxon>Pseudomonadati</taxon>
        <taxon>Kiritimatiellota</taxon>
        <taxon>Kiritimatiellia</taxon>
        <taxon>Kiritimatiellales</taxon>
        <taxon>Pontiellaceae</taxon>
        <taxon>Pontiella</taxon>
    </lineage>
</organism>